<sequence>GGVDYSFEAIGKPEVMTQAFHSVYPRPGGMAL</sequence>
<dbReference type="AlphaFoldDB" id="X1RNP1"/>
<comment type="caution">
    <text evidence="1">The sequence shown here is derived from an EMBL/GenBank/DDBJ whole genome shotgun (WGS) entry which is preliminary data.</text>
</comment>
<dbReference type="EMBL" id="BARV01046311">
    <property type="protein sequence ID" value="GAI64785.1"/>
    <property type="molecule type" value="Genomic_DNA"/>
</dbReference>
<accession>X1RNP1</accession>
<gene>
    <name evidence="1" type="ORF">S06H3_67169</name>
</gene>
<reference evidence="1" key="1">
    <citation type="journal article" date="2014" name="Front. Microbiol.">
        <title>High frequency of phylogenetically diverse reductive dehalogenase-homologous genes in deep subseafloor sedimentary metagenomes.</title>
        <authorList>
            <person name="Kawai M."/>
            <person name="Futagami T."/>
            <person name="Toyoda A."/>
            <person name="Takaki Y."/>
            <person name="Nishi S."/>
            <person name="Hori S."/>
            <person name="Arai W."/>
            <person name="Tsubouchi T."/>
            <person name="Morono Y."/>
            <person name="Uchiyama I."/>
            <person name="Ito T."/>
            <person name="Fujiyama A."/>
            <person name="Inagaki F."/>
            <person name="Takami H."/>
        </authorList>
    </citation>
    <scope>NUCLEOTIDE SEQUENCE</scope>
    <source>
        <strain evidence="1">Expedition CK06-06</strain>
    </source>
</reference>
<organism evidence="1">
    <name type="scientific">marine sediment metagenome</name>
    <dbReference type="NCBI Taxonomy" id="412755"/>
    <lineage>
        <taxon>unclassified sequences</taxon>
        <taxon>metagenomes</taxon>
        <taxon>ecological metagenomes</taxon>
    </lineage>
</organism>
<name>X1RNP1_9ZZZZ</name>
<proteinExistence type="predicted"/>
<feature type="non-terminal residue" evidence="1">
    <location>
        <position position="1"/>
    </location>
</feature>
<feature type="non-terminal residue" evidence="1">
    <location>
        <position position="32"/>
    </location>
</feature>
<evidence type="ECO:0000313" key="1">
    <source>
        <dbReference type="EMBL" id="GAI64785.1"/>
    </source>
</evidence>
<protein>
    <submittedName>
        <fullName evidence="1">Uncharacterized protein</fullName>
    </submittedName>
</protein>